<protein>
    <submittedName>
        <fullName evidence="2">Uncharacterized protein</fullName>
    </submittedName>
</protein>
<keyword evidence="1" id="KW-1133">Transmembrane helix</keyword>
<dbReference type="AlphaFoldDB" id="A0A0B6WZ24"/>
<dbReference type="Proteomes" id="UP000031518">
    <property type="component" value="Unassembled WGS sequence"/>
</dbReference>
<evidence type="ECO:0000313" key="3">
    <source>
        <dbReference type="Proteomes" id="UP000031518"/>
    </source>
</evidence>
<proteinExistence type="predicted"/>
<evidence type="ECO:0000313" key="2">
    <source>
        <dbReference type="EMBL" id="CDM65539.1"/>
    </source>
</evidence>
<dbReference type="STRING" id="454194.PYK22_01542"/>
<gene>
    <name evidence="2" type="ORF">PYK22_01542</name>
</gene>
<keyword evidence="3" id="KW-1185">Reference proteome</keyword>
<dbReference type="EMBL" id="CBXV010000005">
    <property type="protein sequence ID" value="CDM65539.1"/>
    <property type="molecule type" value="Genomic_DNA"/>
</dbReference>
<reference evidence="2 3" key="1">
    <citation type="submission" date="2013-12" db="EMBL/GenBank/DDBJ databases">
        <authorList>
            <person name="Stott M."/>
        </authorList>
    </citation>
    <scope>NUCLEOTIDE SEQUENCE [LARGE SCALE GENOMIC DNA]</scope>
    <source>
        <strain evidence="2 3">K22</strain>
    </source>
</reference>
<organism evidence="2 3">
    <name type="scientific">Pyrinomonas methylaliphatogenes</name>
    <dbReference type="NCBI Taxonomy" id="454194"/>
    <lineage>
        <taxon>Bacteria</taxon>
        <taxon>Pseudomonadati</taxon>
        <taxon>Acidobacteriota</taxon>
        <taxon>Blastocatellia</taxon>
        <taxon>Blastocatellales</taxon>
        <taxon>Pyrinomonadaceae</taxon>
        <taxon>Pyrinomonas</taxon>
    </lineage>
</organism>
<name>A0A0B6WZ24_9BACT</name>
<evidence type="ECO:0000256" key="1">
    <source>
        <dbReference type="SAM" id="Phobius"/>
    </source>
</evidence>
<sequence>MTAAVVGVILNLALVFGAAVVWPNGFASSPDWFALALSAATMIALVRFKAEVLWVIAAGHHRRSRTLFVAEPLLIDLFERFRTRIVLAPRETRVLNLKEFVKRERPRFQKEMSHSNHHYAMHSRAIQKPEFKKR</sequence>
<reference evidence="2 3" key="2">
    <citation type="submission" date="2015-01" db="EMBL/GenBank/DDBJ databases">
        <title>Complete genome sequence of Pyrinomonas methylaliphatogenes type strain K22T.</title>
        <authorList>
            <person name="Lee K.C.Y."/>
            <person name="Power J.F."/>
            <person name="Dunfield P.F."/>
            <person name="Morgan X.C."/>
            <person name="Huttenhower C."/>
            <person name="Stott M.B."/>
        </authorList>
    </citation>
    <scope>NUCLEOTIDE SEQUENCE [LARGE SCALE GENOMIC DNA]</scope>
    <source>
        <strain evidence="2 3">K22</strain>
    </source>
</reference>
<accession>A0A0B6WZ24</accession>
<feature type="transmembrane region" description="Helical" evidence="1">
    <location>
        <begin position="33"/>
        <end position="57"/>
    </location>
</feature>
<keyword evidence="1" id="KW-0812">Transmembrane</keyword>
<keyword evidence="1" id="KW-0472">Membrane</keyword>